<dbReference type="Proteomes" id="UP000800093">
    <property type="component" value="Unassembled WGS sequence"/>
</dbReference>
<organism evidence="1 2">
    <name type="scientific">Lojkania enalia</name>
    <dbReference type="NCBI Taxonomy" id="147567"/>
    <lineage>
        <taxon>Eukaryota</taxon>
        <taxon>Fungi</taxon>
        <taxon>Dikarya</taxon>
        <taxon>Ascomycota</taxon>
        <taxon>Pezizomycotina</taxon>
        <taxon>Dothideomycetes</taxon>
        <taxon>Pleosporomycetidae</taxon>
        <taxon>Pleosporales</taxon>
        <taxon>Pleosporales incertae sedis</taxon>
        <taxon>Lojkania</taxon>
    </lineage>
</organism>
<name>A0A9P4K2E1_9PLEO</name>
<proteinExistence type="predicted"/>
<evidence type="ECO:0000313" key="1">
    <source>
        <dbReference type="EMBL" id="KAF2260057.1"/>
    </source>
</evidence>
<gene>
    <name evidence="1" type="ORF">CC78DRAFT_536663</name>
</gene>
<dbReference type="AlphaFoldDB" id="A0A9P4K2E1"/>
<sequence length="65" mass="7200">MIVRLRAVEVFYSTIPSLAASAFFLFSAEAAANQAKPQARNPRLHNKRLARLTLIQLTAICLPFA</sequence>
<dbReference type="EMBL" id="ML986690">
    <property type="protein sequence ID" value="KAF2260057.1"/>
    <property type="molecule type" value="Genomic_DNA"/>
</dbReference>
<evidence type="ECO:0000313" key="2">
    <source>
        <dbReference type="Proteomes" id="UP000800093"/>
    </source>
</evidence>
<keyword evidence="2" id="KW-1185">Reference proteome</keyword>
<accession>A0A9P4K2E1</accession>
<comment type="caution">
    <text evidence="1">The sequence shown here is derived from an EMBL/GenBank/DDBJ whole genome shotgun (WGS) entry which is preliminary data.</text>
</comment>
<protein>
    <submittedName>
        <fullName evidence="1">Uncharacterized protein</fullName>
    </submittedName>
</protein>
<reference evidence="2" key="1">
    <citation type="journal article" date="2020" name="Stud. Mycol.">
        <title>101 Dothideomycetes genomes: A test case for predicting lifestyles and emergence of pathogens.</title>
        <authorList>
            <person name="Haridas S."/>
            <person name="Albert R."/>
            <person name="Binder M."/>
            <person name="Bloem J."/>
            <person name="LaButti K."/>
            <person name="Salamov A."/>
            <person name="Andreopoulos B."/>
            <person name="Baker S."/>
            <person name="Barry K."/>
            <person name="Bills G."/>
            <person name="Bluhm B."/>
            <person name="Cannon C."/>
            <person name="Castanera R."/>
            <person name="Culley D."/>
            <person name="Daum C."/>
            <person name="Ezra D."/>
            <person name="Gonzalez J."/>
            <person name="Henrissat B."/>
            <person name="Kuo A."/>
            <person name="Liang C."/>
            <person name="Lipzen A."/>
            <person name="Lutzoni F."/>
            <person name="Magnuson J."/>
            <person name="Mondo S."/>
            <person name="Nolan M."/>
            <person name="Ohm R."/>
            <person name="Pangilinan J."/>
            <person name="Park H.-J."/>
            <person name="Ramirez L."/>
            <person name="Alfaro M."/>
            <person name="Sun H."/>
            <person name="Tritt A."/>
            <person name="Yoshinaga Y."/>
            <person name="Zwiers L.-H."/>
            <person name="Turgeon B."/>
            <person name="Goodwin S."/>
            <person name="Spatafora J."/>
            <person name="Crous P."/>
            <person name="Grigoriev I."/>
        </authorList>
    </citation>
    <scope>NUCLEOTIDE SEQUENCE [LARGE SCALE GENOMIC DNA]</scope>
    <source>
        <strain evidence="2">CBS 304.66</strain>
    </source>
</reference>